<organism evidence="9 10">
    <name type="scientific">Ilumatobacter coccineus (strain NBRC 103263 / KCTC 29153 / YM16-304)</name>
    <dbReference type="NCBI Taxonomy" id="1313172"/>
    <lineage>
        <taxon>Bacteria</taxon>
        <taxon>Bacillati</taxon>
        <taxon>Actinomycetota</taxon>
        <taxon>Acidimicrobiia</taxon>
        <taxon>Acidimicrobiales</taxon>
        <taxon>Ilumatobacteraceae</taxon>
        <taxon>Ilumatobacter</taxon>
    </lineage>
</organism>
<evidence type="ECO:0000256" key="6">
    <source>
        <dbReference type="ARBA" id="ARBA00023136"/>
    </source>
</evidence>
<evidence type="ECO:0000256" key="5">
    <source>
        <dbReference type="ARBA" id="ARBA00022989"/>
    </source>
</evidence>
<feature type="transmembrane region" description="Helical" evidence="7">
    <location>
        <begin position="48"/>
        <end position="69"/>
    </location>
</feature>
<dbReference type="GO" id="GO:0005886">
    <property type="term" value="C:plasma membrane"/>
    <property type="evidence" value="ECO:0007669"/>
    <property type="project" value="UniProtKB-SubCell"/>
</dbReference>
<sequence length="239" mass="24596">MRDTRRVAMSDLGVWEIVLRLGVGALLGGAVGLEREYAGQDAGFRTHLLLSVGAALFGVISVGAFDDFITDGGSNNVTVDVSRIASYVAPGVGFIGGGAILKHRGTVRGITTATSLWTAAAVGLASGVGFWIAAAVATTIALVALAVLKPLSNWVDARRHAPATLVVEVNPSGDGAAVLSEIQTLALPPIKVTRLTPDEGGSLTLAIEFWTRPAQPVIDQLNAMLATGRGDIADVSFIA</sequence>
<evidence type="ECO:0000259" key="8">
    <source>
        <dbReference type="Pfam" id="PF02308"/>
    </source>
</evidence>
<keyword evidence="10" id="KW-1185">Reference proteome</keyword>
<dbReference type="InterPro" id="IPR049177">
    <property type="entry name" value="MgtC_SapB_SrpB_YhiD_N"/>
</dbReference>
<keyword evidence="5 7" id="KW-1133">Transmembrane helix</keyword>
<dbReference type="EMBL" id="AP012057">
    <property type="protein sequence ID" value="BAN03559.1"/>
    <property type="molecule type" value="Genomic_DNA"/>
</dbReference>
<feature type="domain" description="MgtC/SapB/SrpB/YhiD N-terminal" evidence="8">
    <location>
        <begin position="21"/>
        <end position="153"/>
    </location>
</feature>
<evidence type="ECO:0000313" key="9">
    <source>
        <dbReference type="EMBL" id="BAN03559.1"/>
    </source>
</evidence>
<dbReference type="Pfam" id="PF02308">
    <property type="entry name" value="MgtC"/>
    <property type="match status" value="1"/>
</dbReference>
<accession>A0A6C7EEG1</accession>
<evidence type="ECO:0000256" key="3">
    <source>
        <dbReference type="ARBA" id="ARBA00022475"/>
    </source>
</evidence>
<evidence type="ECO:0000256" key="4">
    <source>
        <dbReference type="ARBA" id="ARBA00022692"/>
    </source>
</evidence>
<feature type="transmembrane region" description="Helical" evidence="7">
    <location>
        <begin position="81"/>
        <end position="101"/>
    </location>
</feature>
<dbReference type="InterPro" id="IPR003416">
    <property type="entry name" value="MgtC/SapB/SrpB/YhiD_fam"/>
</dbReference>
<proteinExistence type="inferred from homology"/>
<dbReference type="PRINTS" id="PR01837">
    <property type="entry name" value="MGTCSAPBPROT"/>
</dbReference>
<dbReference type="Proteomes" id="UP000011863">
    <property type="component" value="Chromosome"/>
</dbReference>
<evidence type="ECO:0000256" key="7">
    <source>
        <dbReference type="SAM" id="Phobius"/>
    </source>
</evidence>
<comment type="similarity">
    <text evidence="2">Belongs to the MgtC/SapB family.</text>
</comment>
<feature type="transmembrane region" description="Helical" evidence="7">
    <location>
        <begin position="121"/>
        <end position="148"/>
    </location>
</feature>
<keyword evidence="3" id="KW-1003">Cell membrane</keyword>
<dbReference type="KEGG" id="aym:YM304_32450"/>
<keyword evidence="6 7" id="KW-0472">Membrane</keyword>
<dbReference type="PANTHER" id="PTHR33778">
    <property type="entry name" value="PROTEIN MGTC"/>
    <property type="match status" value="1"/>
</dbReference>
<protein>
    <recommendedName>
        <fullName evidence="8">MgtC/SapB/SrpB/YhiD N-terminal domain-containing protein</fullName>
    </recommendedName>
</protein>
<dbReference type="AlphaFoldDB" id="A0A6C7EEG1"/>
<dbReference type="PANTHER" id="PTHR33778:SF1">
    <property type="entry name" value="MAGNESIUM TRANSPORTER YHID-RELATED"/>
    <property type="match status" value="1"/>
</dbReference>
<keyword evidence="4 7" id="KW-0812">Transmembrane</keyword>
<comment type="subcellular location">
    <subcellularLocation>
        <location evidence="1">Cell membrane</location>
        <topology evidence="1">Multi-pass membrane protein</topology>
    </subcellularLocation>
</comment>
<evidence type="ECO:0000256" key="2">
    <source>
        <dbReference type="ARBA" id="ARBA00009298"/>
    </source>
</evidence>
<gene>
    <name evidence="9" type="ORF">YM304_32450</name>
</gene>
<evidence type="ECO:0000313" key="10">
    <source>
        <dbReference type="Proteomes" id="UP000011863"/>
    </source>
</evidence>
<evidence type="ECO:0000256" key="1">
    <source>
        <dbReference type="ARBA" id="ARBA00004651"/>
    </source>
</evidence>
<reference evidence="9 10" key="1">
    <citation type="journal article" date="2013" name="Int. J. Syst. Evol. Microbiol.">
        <title>Ilumatobacter nonamiense sp. nov. and Ilumatobacter coccineum sp. nov., isolated from seashore sand.</title>
        <authorList>
            <person name="Matsumoto A."/>
            <person name="Kasai H."/>
            <person name="Matsuo Y."/>
            <person name="Shizuri Y."/>
            <person name="Ichikawa N."/>
            <person name="Fujita N."/>
            <person name="Omura S."/>
            <person name="Takahashi Y."/>
        </authorList>
    </citation>
    <scope>NUCLEOTIDE SEQUENCE [LARGE SCALE GENOMIC DNA]</scope>
    <source>
        <strain evidence="10">NBRC 103263 / KCTC 29153 / YM16-304</strain>
    </source>
</reference>
<name>A0A6C7EEG1_ILUCY</name>